<gene>
    <name evidence="2" type="ORF">PBRASI_LOCUS3118</name>
</gene>
<protein>
    <submittedName>
        <fullName evidence="2">4698_t:CDS:1</fullName>
    </submittedName>
</protein>
<evidence type="ECO:0000256" key="1">
    <source>
        <dbReference type="SAM" id="Phobius"/>
    </source>
</evidence>
<organism evidence="2 3">
    <name type="scientific">Paraglomus brasilianum</name>
    <dbReference type="NCBI Taxonomy" id="144538"/>
    <lineage>
        <taxon>Eukaryota</taxon>
        <taxon>Fungi</taxon>
        <taxon>Fungi incertae sedis</taxon>
        <taxon>Mucoromycota</taxon>
        <taxon>Glomeromycotina</taxon>
        <taxon>Glomeromycetes</taxon>
        <taxon>Paraglomerales</taxon>
        <taxon>Paraglomeraceae</taxon>
        <taxon>Paraglomus</taxon>
    </lineage>
</organism>
<dbReference type="EMBL" id="CAJVPI010000270">
    <property type="protein sequence ID" value="CAG8511136.1"/>
    <property type="molecule type" value="Genomic_DNA"/>
</dbReference>
<accession>A0A9N8ZY26</accession>
<keyword evidence="1" id="KW-0472">Membrane</keyword>
<dbReference type="Proteomes" id="UP000789739">
    <property type="component" value="Unassembled WGS sequence"/>
</dbReference>
<evidence type="ECO:0000313" key="3">
    <source>
        <dbReference type="Proteomes" id="UP000789739"/>
    </source>
</evidence>
<evidence type="ECO:0000313" key="2">
    <source>
        <dbReference type="EMBL" id="CAG8511136.1"/>
    </source>
</evidence>
<feature type="transmembrane region" description="Helical" evidence="1">
    <location>
        <begin position="77"/>
        <end position="95"/>
    </location>
</feature>
<sequence length="116" mass="12899">MAIMLTGVLLTFPSPIPIISIPPETFALDPSPPESSMTPLSISLILIGMILLVWAWTQYFRFTTLIANKVLVVENTWTNYLVVLVIGGVIGWLYLQNALHDDEDVDKLKVVGLVIY</sequence>
<keyword evidence="3" id="KW-1185">Reference proteome</keyword>
<reference evidence="2" key="1">
    <citation type="submission" date="2021-06" db="EMBL/GenBank/DDBJ databases">
        <authorList>
            <person name="Kallberg Y."/>
            <person name="Tangrot J."/>
            <person name="Rosling A."/>
        </authorList>
    </citation>
    <scope>NUCLEOTIDE SEQUENCE</scope>
    <source>
        <strain evidence="2">BR232B</strain>
    </source>
</reference>
<dbReference type="AlphaFoldDB" id="A0A9N8ZY26"/>
<feature type="transmembrane region" description="Helical" evidence="1">
    <location>
        <begin position="36"/>
        <end position="56"/>
    </location>
</feature>
<keyword evidence="1" id="KW-0812">Transmembrane</keyword>
<name>A0A9N8ZY26_9GLOM</name>
<proteinExistence type="predicted"/>
<comment type="caution">
    <text evidence="2">The sequence shown here is derived from an EMBL/GenBank/DDBJ whole genome shotgun (WGS) entry which is preliminary data.</text>
</comment>
<keyword evidence="1" id="KW-1133">Transmembrane helix</keyword>